<dbReference type="PANTHER" id="PTHR10288">
    <property type="entry name" value="KH DOMAIN CONTAINING RNA BINDING PROTEIN"/>
    <property type="match status" value="1"/>
</dbReference>
<keyword evidence="2" id="KW-0694">RNA-binding</keyword>
<keyword evidence="1" id="KW-0677">Repeat</keyword>
<feature type="domain" description="K Homology" evidence="4">
    <location>
        <begin position="196"/>
        <end position="270"/>
    </location>
</feature>
<evidence type="ECO:0000256" key="3">
    <source>
        <dbReference type="SAM" id="MobiDB-lite"/>
    </source>
</evidence>
<feature type="region of interest" description="Disordered" evidence="3">
    <location>
        <begin position="60"/>
        <end position="79"/>
    </location>
</feature>
<dbReference type="CDD" id="cd00105">
    <property type="entry name" value="KH-I"/>
    <property type="match status" value="2"/>
</dbReference>
<dbReference type="InterPro" id="IPR004088">
    <property type="entry name" value="KH_dom_type_1"/>
</dbReference>
<keyword evidence="6" id="KW-1185">Reference proteome</keyword>
<comment type="caution">
    <text evidence="5">The sequence shown here is derived from an EMBL/GenBank/DDBJ whole genome shotgun (WGS) entry which is preliminary data.</text>
</comment>
<dbReference type="SUPFAM" id="SSF54791">
    <property type="entry name" value="Eukaryotic type KH-domain (KH-domain type I)"/>
    <property type="match status" value="2"/>
</dbReference>
<dbReference type="InterPro" id="IPR004087">
    <property type="entry name" value="KH_dom"/>
</dbReference>
<evidence type="ECO:0000313" key="6">
    <source>
        <dbReference type="Proteomes" id="UP000824469"/>
    </source>
</evidence>
<evidence type="ECO:0000259" key="4">
    <source>
        <dbReference type="SMART" id="SM00322"/>
    </source>
</evidence>
<feature type="domain" description="K Homology" evidence="4">
    <location>
        <begin position="102"/>
        <end position="175"/>
    </location>
</feature>
<name>A0AA38LFF4_TAXCH</name>
<feature type="compositionally biased region" description="Low complexity" evidence="3">
    <location>
        <begin position="308"/>
        <end position="335"/>
    </location>
</feature>
<dbReference type="SMART" id="SM00322">
    <property type="entry name" value="KH"/>
    <property type="match status" value="2"/>
</dbReference>
<dbReference type="Pfam" id="PF00013">
    <property type="entry name" value="KH_1"/>
    <property type="match status" value="2"/>
</dbReference>
<dbReference type="AlphaFoldDB" id="A0AA38LFF4"/>
<dbReference type="Gene3D" id="3.30.1370.10">
    <property type="entry name" value="K Homology domain, type 1"/>
    <property type="match status" value="2"/>
</dbReference>
<dbReference type="PROSITE" id="PS50084">
    <property type="entry name" value="KH_TYPE_1"/>
    <property type="match status" value="2"/>
</dbReference>
<dbReference type="Proteomes" id="UP000824469">
    <property type="component" value="Unassembled WGS sequence"/>
</dbReference>
<feature type="compositionally biased region" description="Polar residues" evidence="3">
    <location>
        <begin position="370"/>
        <end position="380"/>
    </location>
</feature>
<dbReference type="InterPro" id="IPR036612">
    <property type="entry name" value="KH_dom_type_1_sf"/>
</dbReference>
<dbReference type="EMBL" id="JAHRHJ020000003">
    <property type="protein sequence ID" value="KAH9322354.1"/>
    <property type="molecule type" value="Genomic_DNA"/>
</dbReference>
<sequence>MAEDYASFRSDNKRKFEGSENGGRKTGFSDGPPPLDEVEIAKQRAQEIVARLVNNAEAKRPRIDDDTARTATDPKPLSQSIGNLQYGDFSSIAQQNQSFDFQGSSRKFDVPNAKVGLLIGKGGETIKYLQQNSGAKIQITRDANADPFSPTREVELIGPLDRINKAEQLIKDIIAQADAGVSGTQIARGFSGSQSGGEQIQLQVPNNKVGLIIGRGGETIKNLQSRSGARVQLIPLHLPEGDTSTSRTLQLTGNRNQVEAAQEMIKDIISENRLRGPSVMGVPNQQGYRPRGLTPQWGPRGPGPSPMQYPGYGYGYQQQVSSPYPGPSPYQSQAYGSYPSQPPNGSGWDQRPPAPGQAPQPTGEYDYYGQQGQAGATTTEGNYGYVQPQGGGYGNP</sequence>
<protein>
    <recommendedName>
        <fullName evidence="4">K Homology domain-containing protein</fullName>
    </recommendedName>
</protein>
<feature type="non-terminal residue" evidence="5">
    <location>
        <position position="396"/>
    </location>
</feature>
<evidence type="ECO:0000256" key="1">
    <source>
        <dbReference type="ARBA" id="ARBA00022737"/>
    </source>
</evidence>
<reference evidence="5 6" key="1">
    <citation type="journal article" date="2021" name="Nat. Plants">
        <title>The Taxus genome provides insights into paclitaxel biosynthesis.</title>
        <authorList>
            <person name="Xiong X."/>
            <person name="Gou J."/>
            <person name="Liao Q."/>
            <person name="Li Y."/>
            <person name="Zhou Q."/>
            <person name="Bi G."/>
            <person name="Li C."/>
            <person name="Du R."/>
            <person name="Wang X."/>
            <person name="Sun T."/>
            <person name="Guo L."/>
            <person name="Liang H."/>
            <person name="Lu P."/>
            <person name="Wu Y."/>
            <person name="Zhang Z."/>
            <person name="Ro D.K."/>
            <person name="Shang Y."/>
            <person name="Huang S."/>
            <person name="Yan J."/>
        </authorList>
    </citation>
    <scope>NUCLEOTIDE SEQUENCE [LARGE SCALE GENOMIC DNA]</scope>
    <source>
        <strain evidence="5">Ta-2019</strain>
    </source>
</reference>
<dbReference type="GO" id="GO:0003723">
    <property type="term" value="F:RNA binding"/>
    <property type="evidence" value="ECO:0007669"/>
    <property type="project" value="UniProtKB-UniRule"/>
</dbReference>
<feature type="region of interest" description="Disordered" evidence="3">
    <location>
        <begin position="1"/>
        <end position="38"/>
    </location>
</feature>
<feature type="region of interest" description="Disordered" evidence="3">
    <location>
        <begin position="276"/>
        <end position="396"/>
    </location>
</feature>
<organism evidence="5 6">
    <name type="scientific">Taxus chinensis</name>
    <name type="common">Chinese yew</name>
    <name type="synonym">Taxus wallichiana var. chinensis</name>
    <dbReference type="NCBI Taxonomy" id="29808"/>
    <lineage>
        <taxon>Eukaryota</taxon>
        <taxon>Viridiplantae</taxon>
        <taxon>Streptophyta</taxon>
        <taxon>Embryophyta</taxon>
        <taxon>Tracheophyta</taxon>
        <taxon>Spermatophyta</taxon>
        <taxon>Pinopsida</taxon>
        <taxon>Pinidae</taxon>
        <taxon>Conifers II</taxon>
        <taxon>Cupressales</taxon>
        <taxon>Taxaceae</taxon>
        <taxon>Taxus</taxon>
    </lineage>
</organism>
<evidence type="ECO:0000256" key="2">
    <source>
        <dbReference type="PROSITE-ProRule" id="PRU00117"/>
    </source>
</evidence>
<proteinExistence type="predicted"/>
<gene>
    <name evidence="5" type="ORF">KI387_016993</name>
</gene>
<dbReference type="OMA" id="PTEFEMA"/>
<accession>A0AA38LFF4</accession>
<evidence type="ECO:0000313" key="5">
    <source>
        <dbReference type="EMBL" id="KAH9322354.1"/>
    </source>
</evidence>